<evidence type="ECO:0000313" key="2">
    <source>
        <dbReference type="EMBL" id="KAK4007139.1"/>
    </source>
</evidence>
<protein>
    <submittedName>
        <fullName evidence="2">Uncharacterized protein</fullName>
    </submittedName>
</protein>
<feature type="coiled-coil region" evidence="1">
    <location>
        <begin position="12"/>
        <end position="46"/>
    </location>
</feature>
<accession>A0ABQ9Z2L3</accession>
<sequence length="69" mass="8031">MDMLTIEEQEILKAKKRKLDECKEKLKNLQDRQQNQKKLRDNHREVLNSAVVADPNLKSKLKIKDSGSA</sequence>
<dbReference type="Proteomes" id="UP001234178">
    <property type="component" value="Unassembled WGS sequence"/>
</dbReference>
<feature type="non-terminal residue" evidence="2">
    <location>
        <position position="69"/>
    </location>
</feature>
<keyword evidence="1" id="KW-0175">Coiled coil</keyword>
<dbReference type="EMBL" id="JAOYFB010000002">
    <property type="protein sequence ID" value="KAK4007139.1"/>
    <property type="molecule type" value="Genomic_DNA"/>
</dbReference>
<gene>
    <name evidence="2" type="ORF">OUZ56_012300</name>
</gene>
<comment type="caution">
    <text evidence="2">The sequence shown here is derived from an EMBL/GenBank/DDBJ whole genome shotgun (WGS) entry which is preliminary data.</text>
</comment>
<name>A0ABQ9Z2L3_9CRUS</name>
<reference evidence="2 3" key="1">
    <citation type="journal article" date="2023" name="Nucleic Acids Res.">
        <title>The hologenome of Daphnia magna reveals possible DNA methylation and microbiome-mediated evolution of the host genome.</title>
        <authorList>
            <person name="Chaturvedi A."/>
            <person name="Li X."/>
            <person name="Dhandapani V."/>
            <person name="Marshall H."/>
            <person name="Kissane S."/>
            <person name="Cuenca-Cambronero M."/>
            <person name="Asole G."/>
            <person name="Calvet F."/>
            <person name="Ruiz-Romero M."/>
            <person name="Marangio P."/>
            <person name="Guigo R."/>
            <person name="Rago D."/>
            <person name="Mirbahai L."/>
            <person name="Eastwood N."/>
            <person name="Colbourne J.K."/>
            <person name="Zhou J."/>
            <person name="Mallon E."/>
            <person name="Orsini L."/>
        </authorList>
    </citation>
    <scope>NUCLEOTIDE SEQUENCE [LARGE SCALE GENOMIC DNA]</scope>
    <source>
        <strain evidence="2">LRV0_1</strain>
    </source>
</reference>
<organism evidence="2 3">
    <name type="scientific">Daphnia magna</name>
    <dbReference type="NCBI Taxonomy" id="35525"/>
    <lineage>
        <taxon>Eukaryota</taxon>
        <taxon>Metazoa</taxon>
        <taxon>Ecdysozoa</taxon>
        <taxon>Arthropoda</taxon>
        <taxon>Crustacea</taxon>
        <taxon>Branchiopoda</taxon>
        <taxon>Diplostraca</taxon>
        <taxon>Cladocera</taxon>
        <taxon>Anomopoda</taxon>
        <taxon>Daphniidae</taxon>
        <taxon>Daphnia</taxon>
    </lineage>
</organism>
<proteinExistence type="predicted"/>
<evidence type="ECO:0000256" key="1">
    <source>
        <dbReference type="SAM" id="Coils"/>
    </source>
</evidence>
<evidence type="ECO:0000313" key="3">
    <source>
        <dbReference type="Proteomes" id="UP001234178"/>
    </source>
</evidence>
<keyword evidence="3" id="KW-1185">Reference proteome</keyword>